<dbReference type="AlphaFoldDB" id="Q6MK52"/>
<evidence type="ECO:0000256" key="1">
    <source>
        <dbReference type="SAM" id="SignalP"/>
    </source>
</evidence>
<reference evidence="2 3" key="1">
    <citation type="journal article" date="2004" name="Science">
        <title>A predator unmasked: life cycle of Bdellovibrio bacteriovorus from a genomic perspective.</title>
        <authorList>
            <person name="Rendulic S."/>
            <person name="Jagtap P."/>
            <person name="Rosinus A."/>
            <person name="Eppinger M."/>
            <person name="Baar C."/>
            <person name="Lanz C."/>
            <person name="Keller H."/>
            <person name="Lambert C."/>
            <person name="Evans K.J."/>
            <person name="Goesmann A."/>
            <person name="Meyer F."/>
            <person name="Sockett R.E."/>
            <person name="Schuster S.C."/>
        </authorList>
    </citation>
    <scope>NUCLEOTIDE SEQUENCE [LARGE SCALE GENOMIC DNA]</scope>
    <source>
        <strain evidence="3">ATCC 15356 / DSM 50701 / NCIMB 9529 / HD100</strain>
    </source>
</reference>
<accession>Q6MK52</accession>
<evidence type="ECO:0000313" key="2">
    <source>
        <dbReference type="EMBL" id="CAE80357.1"/>
    </source>
</evidence>
<gene>
    <name evidence="2" type="ordered locus">Bd2561</name>
</gene>
<organism evidence="2 3">
    <name type="scientific">Bdellovibrio bacteriovorus (strain ATCC 15356 / DSM 50701 / NCIMB 9529 / HD100)</name>
    <dbReference type="NCBI Taxonomy" id="264462"/>
    <lineage>
        <taxon>Bacteria</taxon>
        <taxon>Pseudomonadati</taxon>
        <taxon>Bdellovibrionota</taxon>
        <taxon>Bdellovibrionia</taxon>
        <taxon>Bdellovibrionales</taxon>
        <taxon>Pseudobdellovibrionaceae</taxon>
        <taxon>Bdellovibrio</taxon>
    </lineage>
</organism>
<dbReference type="Proteomes" id="UP000008080">
    <property type="component" value="Chromosome"/>
</dbReference>
<evidence type="ECO:0000313" key="3">
    <source>
        <dbReference type="Proteomes" id="UP000008080"/>
    </source>
</evidence>
<dbReference type="EMBL" id="BX842653">
    <property type="protein sequence ID" value="CAE80357.1"/>
    <property type="molecule type" value="Genomic_DNA"/>
</dbReference>
<protein>
    <submittedName>
        <fullName evidence="2">Uncharacterized protein</fullName>
    </submittedName>
</protein>
<dbReference type="KEGG" id="bba:Bd2561"/>
<dbReference type="RefSeq" id="WP_011164960.1">
    <property type="nucleotide sequence ID" value="NC_005363.1"/>
</dbReference>
<dbReference type="HOGENOM" id="CLU_1329781_0_0_7"/>
<proteinExistence type="predicted"/>
<name>Q6MK52_BDEBA</name>
<keyword evidence="1" id="KW-0732">Signal</keyword>
<sequence>MHALATLFILILALPYQSFAGDEICNGGDVIVCPRKTPRLLDLYERDVIYSYGAHPQEAMWSAFKPLHIKDTVAELIEPLKTTAPALHTCLSSYIDNESFWEQIRYLPGHEMHNVKDEVSYVVPVGCEKKQVALQFRTPLHKAPRYLINHDIWTRMNSFQQAGLIVHEILLFNALQSPHWKGNTPAVRQATAFLLSEQPSVLDPAAMTQANKDLNLICQPFIADLK</sequence>
<dbReference type="STRING" id="264462.Bd2561"/>
<dbReference type="GeneID" id="93013462"/>
<feature type="signal peptide" evidence="1">
    <location>
        <begin position="1"/>
        <end position="20"/>
    </location>
</feature>
<keyword evidence="3" id="KW-1185">Reference proteome</keyword>
<feature type="chain" id="PRO_5004276886" evidence="1">
    <location>
        <begin position="21"/>
        <end position="226"/>
    </location>
</feature>